<dbReference type="SUPFAM" id="SSF53098">
    <property type="entry name" value="Ribonuclease H-like"/>
    <property type="match status" value="1"/>
</dbReference>
<proteinExistence type="inferred from homology"/>
<name>A0ABP8KZE6_9BACT</name>
<keyword evidence="5" id="KW-1185">Reference proteome</keyword>
<dbReference type="Proteomes" id="UP001500936">
    <property type="component" value="Unassembled WGS sequence"/>
</dbReference>
<evidence type="ECO:0000313" key="5">
    <source>
        <dbReference type="Proteomes" id="UP001500936"/>
    </source>
</evidence>
<dbReference type="PROSITE" id="PS50822">
    <property type="entry name" value="PIWI"/>
    <property type="match status" value="1"/>
</dbReference>
<comment type="caution">
    <text evidence="4">The sequence shown here is derived from an EMBL/GenBank/DDBJ whole genome shotgun (WGS) entry which is preliminary data.</text>
</comment>
<dbReference type="Pfam" id="PF02171">
    <property type="entry name" value="Piwi"/>
    <property type="match status" value="1"/>
</dbReference>
<dbReference type="EMBL" id="BAABHB010000018">
    <property type="protein sequence ID" value="GAA4419164.1"/>
    <property type="molecule type" value="Genomic_DNA"/>
</dbReference>
<dbReference type="InterPro" id="IPR036397">
    <property type="entry name" value="RNaseH_sf"/>
</dbReference>
<evidence type="ECO:0000256" key="1">
    <source>
        <dbReference type="ARBA" id="ARBA00035012"/>
    </source>
</evidence>
<dbReference type="InterPro" id="IPR012337">
    <property type="entry name" value="RNaseH-like_sf"/>
</dbReference>
<evidence type="ECO:0000313" key="4">
    <source>
        <dbReference type="EMBL" id="GAA4419164.1"/>
    </source>
</evidence>
<evidence type="ECO:0000256" key="2">
    <source>
        <dbReference type="ARBA" id="ARBA00035032"/>
    </source>
</evidence>
<comment type="similarity">
    <text evidence="1">Belongs to the argonaute family. Long pAgo subfamily.</text>
</comment>
<sequence length="353" mass="40579">MKQVFGIDISRENVRRVRIANTDQHELDNAIQTVKQIRDLETTSKKIAIFIEKNNNVEDESVSETYYYLKYHLTKLGIPLQVLSHEKISVEKTLKWSTSNIGLALFSKLGGIPWVVKPSTTDCLILGIGSAHKTNDQGGIDRFFAYSVCLDSSGIYRKLEVLADDHSEESYLDALQRNLISLIKGPEFAHYTRCALHIPFKIKRSEITAIQTAISDIRDIDFKVIKINTKNKFFGYSEHNTRTPYESSLMEINRNEFLVWFEGLRMGEEILNERVSPPVHIEFLNSEGTSKDPVDTYLQDIINLTGTNWRGFNAKVKPISIYYSTIIAKYCKAFEAYPDFRKEMLSLNIPWFL</sequence>
<dbReference type="InterPro" id="IPR003165">
    <property type="entry name" value="Piwi"/>
</dbReference>
<dbReference type="SMART" id="SM00950">
    <property type="entry name" value="Piwi"/>
    <property type="match status" value="1"/>
</dbReference>
<accession>A0ABP8KZE6</accession>
<feature type="domain" description="Piwi" evidence="3">
    <location>
        <begin position="46"/>
        <end position="154"/>
    </location>
</feature>
<reference evidence="5" key="1">
    <citation type="journal article" date="2019" name="Int. J. Syst. Evol. Microbiol.">
        <title>The Global Catalogue of Microorganisms (GCM) 10K type strain sequencing project: providing services to taxonomists for standard genome sequencing and annotation.</title>
        <authorList>
            <consortium name="The Broad Institute Genomics Platform"/>
            <consortium name="The Broad Institute Genome Sequencing Center for Infectious Disease"/>
            <person name="Wu L."/>
            <person name="Ma J."/>
        </authorList>
    </citation>
    <scope>NUCLEOTIDE SEQUENCE [LARGE SCALE GENOMIC DNA]</scope>
    <source>
        <strain evidence="5">JCM 17925</strain>
    </source>
</reference>
<dbReference type="Gene3D" id="3.30.420.10">
    <property type="entry name" value="Ribonuclease H-like superfamily/Ribonuclease H"/>
    <property type="match status" value="1"/>
</dbReference>
<evidence type="ECO:0000259" key="3">
    <source>
        <dbReference type="PROSITE" id="PS50822"/>
    </source>
</evidence>
<organism evidence="4 5">
    <name type="scientific">Nibrella viscosa</name>
    <dbReference type="NCBI Taxonomy" id="1084524"/>
    <lineage>
        <taxon>Bacteria</taxon>
        <taxon>Pseudomonadati</taxon>
        <taxon>Bacteroidota</taxon>
        <taxon>Cytophagia</taxon>
        <taxon>Cytophagales</taxon>
        <taxon>Spirosomataceae</taxon>
        <taxon>Nibrella</taxon>
    </lineage>
</organism>
<dbReference type="Gene3D" id="3.40.50.2300">
    <property type="match status" value="1"/>
</dbReference>
<protein>
    <recommendedName>
        <fullName evidence="2">Protein argonaute</fullName>
    </recommendedName>
</protein>
<gene>
    <name evidence="4" type="ORF">GCM10023187_53230</name>
</gene>